<organism evidence="8">
    <name type="scientific">Bodo saltans virus</name>
    <dbReference type="NCBI Taxonomy" id="2024608"/>
    <lineage>
        <taxon>Viruses</taxon>
        <taxon>Varidnaviria</taxon>
        <taxon>Bamfordvirae</taxon>
        <taxon>Nucleocytoviricota</taxon>
        <taxon>Megaviricetes</taxon>
        <taxon>Imitervirales</taxon>
        <taxon>Mimiviridae</taxon>
        <taxon>Klosneuvirinae</taxon>
        <taxon>Theiavirus</taxon>
        <taxon>Theiavirus salishense</taxon>
    </lineage>
</organism>
<keyword evidence="3 5" id="KW-0694">RNA-binding</keyword>
<proteinExistence type="inferred from homology"/>
<evidence type="ECO:0000256" key="6">
    <source>
        <dbReference type="SAM" id="Coils"/>
    </source>
</evidence>
<dbReference type="GO" id="GO:0000340">
    <property type="term" value="F:RNA 7-methylguanosine cap binding"/>
    <property type="evidence" value="ECO:0007669"/>
    <property type="project" value="TreeGrafter"/>
</dbReference>
<dbReference type="PANTHER" id="PTHR11960">
    <property type="entry name" value="EUKARYOTIC TRANSLATION INITIATION FACTOR 4E RELATED"/>
    <property type="match status" value="1"/>
</dbReference>
<dbReference type="Gene3D" id="3.30.760.10">
    <property type="entry name" value="RNA Cap, Translation Initiation Factor Eif4e"/>
    <property type="match status" value="1"/>
</dbReference>
<name>A0A2H4UUH4_9VIRU</name>
<dbReference type="InterPro" id="IPR001040">
    <property type="entry name" value="TIF_eIF_4E"/>
</dbReference>
<keyword evidence="4 5" id="KW-0648">Protein biosynthesis</keyword>
<keyword evidence="6" id="KW-0175">Coiled coil</keyword>
<feature type="region of interest" description="Disordered" evidence="7">
    <location>
        <begin position="17"/>
        <end position="62"/>
    </location>
</feature>
<accession>A0A2H4UUH4</accession>
<comment type="similarity">
    <text evidence="5">Belongs to the eukaryotic initiation factor 4E family.</text>
</comment>
<dbReference type="Pfam" id="PF01652">
    <property type="entry name" value="IF4E"/>
    <property type="match status" value="1"/>
</dbReference>
<keyword evidence="2" id="KW-0810">Translation regulation</keyword>
<evidence type="ECO:0000256" key="7">
    <source>
        <dbReference type="SAM" id="MobiDB-lite"/>
    </source>
</evidence>
<evidence type="ECO:0000313" key="8">
    <source>
        <dbReference type="EMBL" id="ATZ80516.1"/>
    </source>
</evidence>
<dbReference type="InterPro" id="IPR023398">
    <property type="entry name" value="TIF_eIF4e-like"/>
</dbReference>
<dbReference type="Proteomes" id="UP000240325">
    <property type="component" value="Segment"/>
</dbReference>
<evidence type="ECO:0000256" key="1">
    <source>
        <dbReference type="ARBA" id="ARBA00022540"/>
    </source>
</evidence>
<keyword evidence="1 5" id="KW-0396">Initiation factor</keyword>
<dbReference type="EMBL" id="MF782455">
    <property type="protein sequence ID" value="ATZ80516.1"/>
    <property type="molecule type" value="Genomic_DNA"/>
</dbReference>
<feature type="coiled-coil region" evidence="6">
    <location>
        <begin position="17"/>
        <end position="62"/>
    </location>
</feature>
<evidence type="ECO:0000313" key="9">
    <source>
        <dbReference type="Proteomes" id="UP000240325"/>
    </source>
</evidence>
<evidence type="ECO:0000256" key="3">
    <source>
        <dbReference type="ARBA" id="ARBA00022884"/>
    </source>
</evidence>
<evidence type="ECO:0000256" key="5">
    <source>
        <dbReference type="RuleBase" id="RU004374"/>
    </source>
</evidence>
<evidence type="ECO:0000256" key="4">
    <source>
        <dbReference type="ARBA" id="ARBA00022917"/>
    </source>
</evidence>
<dbReference type="PANTHER" id="PTHR11960:SF66">
    <property type="entry name" value="EUKARYOTIC TRANSLATION INITIATION FACTOR 4E TYPE 3"/>
    <property type="match status" value="1"/>
</dbReference>
<sequence>MINNKFGCLTKDGKKDLQKLNESKDKKKCEKRDFREKTEKKKEHKKEEFKKEEFKKEESKKEEDNRFVSENILGKIQKLQQVQHQHQHQHENDTENIDYGDNLFLNTQYTVWVHRNDCNDWTESSYKSVYVIDSIGTFWKFFNNFHMLNKEENQFFIMKDKIKPIWEDNNNRIGGCYSMKLDCYDKNGKDDLASEVMISLCILIMNESLVPENGMINGISYSIKNRSVLIKIWTRNFNYNMEEKFPKGLLSKFNNIVKNRVLYKKNDIVVAARYTPIKPEYEIK</sequence>
<keyword evidence="9" id="KW-1185">Reference proteome</keyword>
<protein>
    <submittedName>
        <fullName evidence="8">Eukaryotic translation initiation factor eIF-4E</fullName>
    </submittedName>
</protein>
<gene>
    <name evidence="8" type="ORF">BMW23_0464</name>
</gene>
<evidence type="ECO:0000256" key="2">
    <source>
        <dbReference type="ARBA" id="ARBA00022845"/>
    </source>
</evidence>
<dbReference type="SUPFAM" id="SSF55418">
    <property type="entry name" value="eIF4e-like"/>
    <property type="match status" value="1"/>
</dbReference>
<reference evidence="8" key="1">
    <citation type="journal article" date="2017" name="Elife">
        <title>The kinetoplastid-infecting Bodo saltans virus (BsV), a window into the most abundant giant viruses in the sea.</title>
        <authorList>
            <person name="Deeg C.M."/>
            <person name="Chow C.-E.T."/>
            <person name="Suttle C.A."/>
        </authorList>
    </citation>
    <scope>NUCLEOTIDE SEQUENCE</scope>
    <source>
        <strain evidence="8">NG1</strain>
    </source>
</reference>